<feature type="repeat" description="Filamin" evidence="11">
    <location>
        <begin position="40"/>
        <end position="135"/>
    </location>
</feature>
<sequence>MGSMLNITFMLLFVSIGYITSQEETNVIKHTDLSRESTLVWGPGLCTDFVVPARYFYIQAVDINQQNFSESLGDIFEVKLSQQGGGPARVWVQTLDRKDGTYLVRFKPFSTYKDVHISIFHEGRHVAQSPYLLRGQVYHENCYCPEASLEKWYENMKCPDSYSQIESDLSVFNSVDMSKVVKEAVQRFNQAGTHSICHYAVVTNKVYRTCYGQHVGFKMFMDNILLSLTRKVLLPDFELIVNLGDWPLEKRAATNSPLPLFSWCGSTETSDIVMPTYDLTEASLECMGRVTLDMLSVQANTGPQWQNKTSKAFWRGRDSRQERLDLVTMSRQHPDKIDAALTNFFFFRDQEDVYGPKVKPVSFFDFFKHKYQVNLDGTVAAYRLPYLLAGDSLVLKQNSQYYEYFYSDLQPMVHYIPFQRDLRDLMEKLDWAIAHDDYAQEIAQNAQAYTRSNLMPADVFCYHVKLFQEWSKRVASKAKVAKGMDLVPQSSDSCDCDRQVNKQNKDEL</sequence>
<evidence type="ECO:0000256" key="12">
    <source>
        <dbReference type="SAM" id="MobiDB-lite"/>
    </source>
</evidence>
<dbReference type="PROSITE" id="PS50194">
    <property type="entry name" value="FILAMIN_REPEAT"/>
    <property type="match status" value="1"/>
</dbReference>
<dbReference type="InterPro" id="IPR006598">
    <property type="entry name" value="CAP10"/>
</dbReference>
<comment type="subcellular location">
    <subcellularLocation>
        <location evidence="1">Endoplasmic reticulum lumen</location>
    </subcellularLocation>
</comment>
<evidence type="ECO:0000256" key="1">
    <source>
        <dbReference type="ARBA" id="ARBA00004319"/>
    </source>
</evidence>
<evidence type="ECO:0000256" key="6">
    <source>
        <dbReference type="ARBA" id="ARBA00023180"/>
    </source>
</evidence>
<evidence type="ECO:0000259" key="14">
    <source>
        <dbReference type="SMART" id="SM00672"/>
    </source>
</evidence>
<evidence type="ECO:0000313" key="16">
    <source>
        <dbReference type="RefSeq" id="XP_014671233.1"/>
    </source>
</evidence>
<feature type="compositionally biased region" description="Basic and acidic residues" evidence="12">
    <location>
        <begin position="495"/>
        <end position="508"/>
    </location>
</feature>
<evidence type="ECO:0000256" key="7">
    <source>
        <dbReference type="ARBA" id="ARBA00043952"/>
    </source>
</evidence>
<feature type="domain" description="Glycosyl transferase CAP10" evidence="14">
    <location>
        <begin position="233"/>
        <end position="477"/>
    </location>
</feature>
<gene>
    <name evidence="16" type="primary">LOC106812002</name>
</gene>
<dbReference type="Pfam" id="PF00630">
    <property type="entry name" value="Filamin"/>
    <property type="match status" value="1"/>
</dbReference>
<keyword evidence="6" id="KW-0325">Glycoprotein</keyword>
<name>A0ABM1EGB2_PRICU</name>
<dbReference type="RefSeq" id="XP_014671233.1">
    <property type="nucleotide sequence ID" value="XM_014815747.1"/>
</dbReference>
<dbReference type="PANTHER" id="PTHR12203">
    <property type="entry name" value="KDEL LYS-ASP-GLU-LEU CONTAINING - RELATED"/>
    <property type="match status" value="1"/>
</dbReference>
<dbReference type="Proteomes" id="UP000695022">
    <property type="component" value="Unplaced"/>
</dbReference>
<comment type="function">
    <text evidence="8">Protein O-glucosyltransferase. Catalyzes the reaction that attaches glucose through an O-glycosidic linkage to a conserved serine residue found in the consensus sequence C-X-S-X-[PA]-C in epidermal growth factor-like repeats. Regulates Notch signaling by glucosylating Notch in the ER, glucosylation is required for the correct folding and cleavage of Notch.</text>
</comment>
<dbReference type="Gene3D" id="2.60.40.10">
    <property type="entry name" value="Immunoglobulins"/>
    <property type="match status" value="1"/>
</dbReference>
<keyword evidence="3" id="KW-0328">Glycosyltransferase</keyword>
<comment type="catalytic activity">
    <reaction evidence="10">
        <text>L-seryl-[EGF-like domain protein] + UDP-alpha-D-glucose = 3-O-(beta-D-glucosyl)-L-seryl-[EGF-like domain protein] + UDP + H(+)</text>
        <dbReference type="Rhea" id="RHEA:58116"/>
        <dbReference type="Rhea" id="RHEA-COMP:14610"/>
        <dbReference type="Rhea" id="RHEA-COMP:16010"/>
        <dbReference type="ChEBI" id="CHEBI:15378"/>
        <dbReference type="ChEBI" id="CHEBI:29999"/>
        <dbReference type="ChEBI" id="CHEBI:58223"/>
        <dbReference type="ChEBI" id="CHEBI:58885"/>
        <dbReference type="ChEBI" id="CHEBI:140576"/>
    </reaction>
</comment>
<protein>
    <submittedName>
        <fullName evidence="16">KDEL motif-containing protein 1-like isoform X1</fullName>
    </submittedName>
</protein>
<evidence type="ECO:0000256" key="10">
    <source>
        <dbReference type="ARBA" id="ARBA00049246"/>
    </source>
</evidence>
<keyword evidence="5" id="KW-0256">Endoplasmic reticulum</keyword>
<feature type="signal peptide" evidence="13">
    <location>
        <begin position="1"/>
        <end position="21"/>
    </location>
</feature>
<proteinExistence type="inferred from homology"/>
<evidence type="ECO:0000256" key="8">
    <source>
        <dbReference type="ARBA" id="ARBA00045690"/>
    </source>
</evidence>
<evidence type="ECO:0000313" key="15">
    <source>
        <dbReference type="Proteomes" id="UP000695022"/>
    </source>
</evidence>
<evidence type="ECO:0000256" key="11">
    <source>
        <dbReference type="PROSITE-ProRule" id="PRU00087"/>
    </source>
</evidence>
<dbReference type="SUPFAM" id="SSF81296">
    <property type="entry name" value="E set domains"/>
    <property type="match status" value="1"/>
</dbReference>
<accession>A0ABM1EGB2</accession>
<comment type="pathway">
    <text evidence="7">Protein modification.</text>
</comment>
<dbReference type="InterPro" id="IPR014756">
    <property type="entry name" value="Ig_E-set"/>
</dbReference>
<keyword evidence="15" id="KW-1185">Reference proteome</keyword>
<reference evidence="16" key="1">
    <citation type="submission" date="2025-08" db="UniProtKB">
        <authorList>
            <consortium name="RefSeq"/>
        </authorList>
    </citation>
    <scope>IDENTIFICATION</scope>
</reference>
<dbReference type="PANTHER" id="PTHR12203:SF122">
    <property type="entry name" value="GLYCOSYL TRANSFERASE CAP10 DOMAIN-CONTAINING PROTEIN"/>
    <property type="match status" value="1"/>
</dbReference>
<evidence type="ECO:0000256" key="2">
    <source>
        <dbReference type="ARBA" id="ARBA00006063"/>
    </source>
</evidence>
<dbReference type="GeneID" id="106812002"/>
<dbReference type="InterPro" id="IPR013783">
    <property type="entry name" value="Ig-like_fold"/>
</dbReference>
<organism evidence="15 16">
    <name type="scientific">Priapulus caudatus</name>
    <name type="common">Priapulid worm</name>
    <dbReference type="NCBI Taxonomy" id="37621"/>
    <lineage>
        <taxon>Eukaryota</taxon>
        <taxon>Metazoa</taxon>
        <taxon>Ecdysozoa</taxon>
        <taxon>Scalidophora</taxon>
        <taxon>Priapulida</taxon>
        <taxon>Priapulimorpha</taxon>
        <taxon>Priapulimorphida</taxon>
        <taxon>Priapulidae</taxon>
        <taxon>Priapulus</taxon>
    </lineage>
</organism>
<feature type="region of interest" description="Disordered" evidence="12">
    <location>
        <begin position="487"/>
        <end position="508"/>
    </location>
</feature>
<comment type="similarity">
    <text evidence="2">Belongs to the KDELC family.</text>
</comment>
<keyword evidence="3" id="KW-0808">Transferase</keyword>
<comment type="catalytic activity">
    <reaction evidence="9">
        <text>L-seryl-[EGF-like domain protein] + UDP-alpha-D-xylose = 3-O-(beta-D-xylosyl)-L-seryl-[EGF-like domain protein] + UDP + H(+)</text>
        <dbReference type="Rhea" id="RHEA:62016"/>
        <dbReference type="Rhea" id="RHEA-COMP:16010"/>
        <dbReference type="Rhea" id="RHEA-COMP:16011"/>
        <dbReference type="ChEBI" id="CHEBI:15378"/>
        <dbReference type="ChEBI" id="CHEBI:29999"/>
        <dbReference type="ChEBI" id="CHEBI:57632"/>
        <dbReference type="ChEBI" id="CHEBI:58223"/>
        <dbReference type="ChEBI" id="CHEBI:132085"/>
    </reaction>
</comment>
<evidence type="ECO:0000256" key="4">
    <source>
        <dbReference type="ARBA" id="ARBA00022729"/>
    </source>
</evidence>
<dbReference type="SMART" id="SM00672">
    <property type="entry name" value="CAP10"/>
    <property type="match status" value="1"/>
</dbReference>
<evidence type="ECO:0000256" key="9">
    <source>
        <dbReference type="ARBA" id="ARBA00047553"/>
    </source>
</evidence>
<evidence type="ECO:0000256" key="5">
    <source>
        <dbReference type="ARBA" id="ARBA00022824"/>
    </source>
</evidence>
<dbReference type="InterPro" id="IPR017868">
    <property type="entry name" value="Filamin/ABP280_repeat-like"/>
</dbReference>
<dbReference type="Pfam" id="PF05686">
    <property type="entry name" value="Glyco_transf_90"/>
    <property type="match status" value="1"/>
</dbReference>
<dbReference type="InterPro" id="IPR051091">
    <property type="entry name" value="O-Glucosyltr/Glycosyltrsf_90"/>
</dbReference>
<keyword evidence="4 13" id="KW-0732">Signal</keyword>
<feature type="chain" id="PRO_5047080590" evidence="13">
    <location>
        <begin position="22"/>
        <end position="508"/>
    </location>
</feature>
<evidence type="ECO:0000256" key="3">
    <source>
        <dbReference type="ARBA" id="ARBA00022676"/>
    </source>
</evidence>
<evidence type="ECO:0000256" key="13">
    <source>
        <dbReference type="SAM" id="SignalP"/>
    </source>
</evidence>